<dbReference type="AlphaFoldDB" id="A0A921R8R9"/>
<gene>
    <name evidence="1" type="ORF">BDA96_04G370300</name>
</gene>
<evidence type="ECO:0000313" key="1">
    <source>
        <dbReference type="EMBL" id="KAG0535487.1"/>
    </source>
</evidence>
<protein>
    <submittedName>
        <fullName evidence="1">Uncharacterized protein</fullName>
    </submittedName>
</protein>
<reference evidence="1" key="1">
    <citation type="journal article" date="2019" name="BMC Genomics">
        <title>A new reference genome for Sorghum bicolor reveals high levels of sequence similarity between sweet and grain genotypes: implications for the genetics of sugar metabolism.</title>
        <authorList>
            <person name="Cooper E.A."/>
            <person name="Brenton Z.W."/>
            <person name="Flinn B.S."/>
            <person name="Jenkins J."/>
            <person name="Shu S."/>
            <person name="Flowers D."/>
            <person name="Luo F."/>
            <person name="Wang Y."/>
            <person name="Xia P."/>
            <person name="Barry K."/>
            <person name="Daum C."/>
            <person name="Lipzen A."/>
            <person name="Yoshinaga Y."/>
            <person name="Schmutz J."/>
            <person name="Saski C."/>
            <person name="Vermerris W."/>
            <person name="Kresovich S."/>
        </authorList>
    </citation>
    <scope>NUCLEOTIDE SEQUENCE</scope>
</reference>
<organism evidence="1 2">
    <name type="scientific">Sorghum bicolor</name>
    <name type="common">Sorghum</name>
    <name type="synonym">Sorghum vulgare</name>
    <dbReference type="NCBI Taxonomy" id="4558"/>
    <lineage>
        <taxon>Eukaryota</taxon>
        <taxon>Viridiplantae</taxon>
        <taxon>Streptophyta</taxon>
        <taxon>Embryophyta</taxon>
        <taxon>Tracheophyta</taxon>
        <taxon>Spermatophyta</taxon>
        <taxon>Magnoliopsida</taxon>
        <taxon>Liliopsida</taxon>
        <taxon>Poales</taxon>
        <taxon>Poaceae</taxon>
        <taxon>PACMAD clade</taxon>
        <taxon>Panicoideae</taxon>
        <taxon>Andropogonodae</taxon>
        <taxon>Andropogoneae</taxon>
        <taxon>Sorghinae</taxon>
        <taxon>Sorghum</taxon>
    </lineage>
</organism>
<evidence type="ECO:0000313" key="2">
    <source>
        <dbReference type="Proteomes" id="UP000807115"/>
    </source>
</evidence>
<accession>A0A921R8R9</accession>
<reference evidence="1" key="2">
    <citation type="submission" date="2020-10" db="EMBL/GenBank/DDBJ databases">
        <authorList>
            <person name="Cooper E.A."/>
            <person name="Brenton Z.W."/>
            <person name="Flinn B.S."/>
            <person name="Jenkins J."/>
            <person name="Shu S."/>
            <person name="Flowers D."/>
            <person name="Luo F."/>
            <person name="Wang Y."/>
            <person name="Xia P."/>
            <person name="Barry K."/>
            <person name="Daum C."/>
            <person name="Lipzen A."/>
            <person name="Yoshinaga Y."/>
            <person name="Schmutz J."/>
            <person name="Saski C."/>
            <person name="Vermerris W."/>
            <person name="Kresovich S."/>
        </authorList>
    </citation>
    <scope>NUCLEOTIDE SEQUENCE</scope>
</reference>
<dbReference type="EMBL" id="CM027683">
    <property type="protein sequence ID" value="KAG0535487.1"/>
    <property type="molecule type" value="Genomic_DNA"/>
</dbReference>
<sequence>MCPTLRATWVKDTWFDFFVALNLPRFGCGLTWKLGRAACVAAGTGIELALQAPIVGGFFCTGTRTGVADVVCHHWPRRFLRAPVTWQWIR</sequence>
<comment type="caution">
    <text evidence="1">The sequence shown here is derived from an EMBL/GenBank/DDBJ whole genome shotgun (WGS) entry which is preliminary data.</text>
</comment>
<proteinExistence type="predicted"/>
<name>A0A921R8R9_SORBI</name>
<dbReference type="Proteomes" id="UP000807115">
    <property type="component" value="Chromosome 4"/>
</dbReference>